<keyword evidence="1" id="KW-0472">Membrane</keyword>
<dbReference type="Gene3D" id="1.20.1110.10">
    <property type="entry name" value="Calcium-transporting ATPase, transmembrane domain"/>
    <property type="match status" value="1"/>
</dbReference>
<dbReference type="InterPro" id="IPR023214">
    <property type="entry name" value="HAD_sf"/>
</dbReference>
<evidence type="ECO:0000313" key="2">
    <source>
        <dbReference type="EMBL" id="PWZ04790.1"/>
    </source>
</evidence>
<proteinExistence type="predicted"/>
<dbReference type="InterPro" id="IPR023298">
    <property type="entry name" value="ATPase_P-typ_TM_dom_sf"/>
</dbReference>
<accession>A0A3L6D881</accession>
<protein>
    <submittedName>
        <fullName evidence="2">ATPase 11, plasma membrane-type</fullName>
    </submittedName>
</protein>
<keyword evidence="1" id="KW-1133">Transmembrane helix</keyword>
<name>A0A3L6D881_MAIZE</name>
<evidence type="ECO:0000256" key="1">
    <source>
        <dbReference type="SAM" id="Phobius"/>
    </source>
</evidence>
<dbReference type="Gene3D" id="3.40.50.1000">
    <property type="entry name" value="HAD superfamily/HAD-like"/>
    <property type="match status" value="1"/>
</dbReference>
<organism evidence="2 3">
    <name type="scientific">Zea mays</name>
    <name type="common">Maize</name>
    <dbReference type="NCBI Taxonomy" id="4577"/>
    <lineage>
        <taxon>Eukaryota</taxon>
        <taxon>Viridiplantae</taxon>
        <taxon>Streptophyta</taxon>
        <taxon>Embryophyta</taxon>
        <taxon>Tracheophyta</taxon>
        <taxon>Spermatophyta</taxon>
        <taxon>Magnoliopsida</taxon>
        <taxon>Liliopsida</taxon>
        <taxon>Poales</taxon>
        <taxon>Poaceae</taxon>
        <taxon>PACMAD clade</taxon>
        <taxon>Panicoideae</taxon>
        <taxon>Andropogonodae</taxon>
        <taxon>Andropogoneae</taxon>
        <taxon>Tripsacinae</taxon>
        <taxon>Zea</taxon>
    </lineage>
</organism>
<keyword evidence="1" id="KW-0812">Transmembrane</keyword>
<evidence type="ECO:0000313" key="3">
    <source>
        <dbReference type="Proteomes" id="UP000251960"/>
    </source>
</evidence>
<dbReference type="EMBL" id="NCVQ01000010">
    <property type="protein sequence ID" value="PWZ04790.1"/>
    <property type="molecule type" value="Genomic_DNA"/>
</dbReference>
<gene>
    <name evidence="2" type="primary">AHA11_0</name>
    <name evidence="2" type="ORF">Zm00014a_016994</name>
</gene>
<sequence length="132" mass="14937">MITGDQHAIGKETTRRLGMSTKCTLPLLYSEQNKDESLASLPIDELTEKADGLSRVFPEHSVINRVVLTGRAIFQKMKDYTVYVVSITIRIVLGFMLLALIWKFDFPPFMVQIIAILNDASRKDDDASRIYA</sequence>
<dbReference type="PANTHER" id="PTHR42861">
    <property type="entry name" value="CALCIUM-TRANSPORTING ATPASE"/>
    <property type="match status" value="1"/>
</dbReference>
<dbReference type="AlphaFoldDB" id="A0A3L6D881"/>
<dbReference type="Proteomes" id="UP000251960">
    <property type="component" value="Chromosome 9"/>
</dbReference>
<dbReference type="SUPFAM" id="SSF81665">
    <property type="entry name" value="Calcium ATPase, transmembrane domain M"/>
    <property type="match status" value="1"/>
</dbReference>
<comment type="caution">
    <text evidence="2">The sequence shown here is derived from an EMBL/GenBank/DDBJ whole genome shotgun (WGS) entry which is preliminary data.</text>
</comment>
<feature type="transmembrane region" description="Helical" evidence="1">
    <location>
        <begin position="80"/>
        <end position="102"/>
    </location>
</feature>
<reference evidence="2 3" key="1">
    <citation type="journal article" date="2018" name="Nat. Genet.">
        <title>Extensive intraspecific gene order and gene structural variations between Mo17 and other maize genomes.</title>
        <authorList>
            <person name="Sun S."/>
            <person name="Zhou Y."/>
            <person name="Chen J."/>
            <person name="Shi J."/>
            <person name="Zhao H."/>
            <person name="Zhao H."/>
            <person name="Song W."/>
            <person name="Zhang M."/>
            <person name="Cui Y."/>
            <person name="Dong X."/>
            <person name="Liu H."/>
            <person name="Ma X."/>
            <person name="Jiao Y."/>
            <person name="Wang B."/>
            <person name="Wei X."/>
            <person name="Stein J.C."/>
            <person name="Glaubitz J.C."/>
            <person name="Lu F."/>
            <person name="Yu G."/>
            <person name="Liang C."/>
            <person name="Fengler K."/>
            <person name="Li B."/>
            <person name="Rafalski A."/>
            <person name="Schnable P.S."/>
            <person name="Ware D.H."/>
            <person name="Buckler E.S."/>
            <person name="Lai J."/>
        </authorList>
    </citation>
    <scope>NUCLEOTIDE SEQUENCE [LARGE SCALE GENOMIC DNA]</scope>
    <source>
        <strain evidence="3">cv. Missouri 17</strain>
        <tissue evidence="2">Seedling</tissue>
    </source>
</reference>